<dbReference type="GO" id="GO:0000287">
    <property type="term" value="F:magnesium ion binding"/>
    <property type="evidence" value="ECO:0007669"/>
    <property type="project" value="UniProtKB-UniRule"/>
</dbReference>
<dbReference type="InterPro" id="IPR022631">
    <property type="entry name" value="ADOMET_SYNTHASE_CS"/>
</dbReference>
<feature type="binding site" evidence="11">
    <location>
        <position position="251"/>
    </location>
    <ligand>
        <name>ATP</name>
        <dbReference type="ChEBI" id="CHEBI:30616"/>
        <note>ligand shared between two neighboring subunits</note>
    </ligand>
</feature>
<dbReference type="UniPathway" id="UPA00315">
    <property type="reaction ID" value="UER00080"/>
</dbReference>
<evidence type="ECO:0000256" key="9">
    <source>
        <dbReference type="ARBA" id="ARBA00022842"/>
    </source>
</evidence>
<dbReference type="AlphaFoldDB" id="A0A1I5S0R5"/>
<evidence type="ECO:0000256" key="5">
    <source>
        <dbReference type="ARBA" id="ARBA00022679"/>
    </source>
</evidence>
<dbReference type="InterPro" id="IPR022628">
    <property type="entry name" value="S-AdoMet_synt_N"/>
</dbReference>
<feature type="binding site" description="in other chain" evidence="11">
    <location>
        <position position="98"/>
    </location>
    <ligand>
        <name>L-methionine</name>
        <dbReference type="ChEBI" id="CHEBI:57844"/>
        <note>ligand shared between two neighboring subunits</note>
    </ligand>
</feature>
<feature type="binding site" evidence="11">
    <location>
        <position position="16"/>
    </location>
    <ligand>
        <name>Mg(2+)</name>
        <dbReference type="ChEBI" id="CHEBI:18420"/>
    </ligand>
</feature>
<evidence type="ECO:0000259" key="14">
    <source>
        <dbReference type="Pfam" id="PF00438"/>
    </source>
</evidence>
<dbReference type="EMBL" id="FOXH01000004">
    <property type="protein sequence ID" value="SFP64342.1"/>
    <property type="molecule type" value="Genomic_DNA"/>
</dbReference>
<comment type="function">
    <text evidence="11">Catalyzes the formation of S-adenosylmethionine (AdoMet) from methionine and ATP. The overall synthetic reaction is composed of two sequential steps, AdoMet formation and the subsequent tripolyphosphate hydrolysis which occurs prior to release of AdoMet from the enzyme.</text>
</comment>
<feature type="binding site" evidence="11">
    <location>
        <position position="278"/>
    </location>
    <ligand>
        <name>ATP</name>
        <dbReference type="ChEBI" id="CHEBI:30616"/>
        <note>ligand shared between two neighboring subunits</note>
    </ligand>
</feature>
<comment type="similarity">
    <text evidence="2 11 13">Belongs to the AdoMet synthase family.</text>
</comment>
<comment type="subunit">
    <text evidence="11">Homotetramer; dimer of dimers.</text>
</comment>
<feature type="binding site" evidence="11">
    <location>
        <position position="251"/>
    </location>
    <ligand>
        <name>L-methionine</name>
        <dbReference type="ChEBI" id="CHEBI:57844"/>
        <note>ligand shared between two neighboring subunits</note>
    </ligand>
</feature>
<evidence type="ECO:0000256" key="11">
    <source>
        <dbReference type="HAMAP-Rule" id="MF_00086"/>
    </source>
</evidence>
<keyword evidence="7 11" id="KW-0547">Nucleotide-binding</keyword>
<evidence type="ECO:0000256" key="8">
    <source>
        <dbReference type="ARBA" id="ARBA00022840"/>
    </source>
</evidence>
<dbReference type="FunFam" id="3.30.300.10:FF:000020">
    <property type="entry name" value="S-adenosylmethionine synthase"/>
    <property type="match status" value="1"/>
</dbReference>
<dbReference type="InterPro" id="IPR022629">
    <property type="entry name" value="S-AdoMet_synt_central"/>
</dbReference>
<dbReference type="GO" id="GO:0005524">
    <property type="term" value="F:ATP binding"/>
    <property type="evidence" value="ECO:0007669"/>
    <property type="project" value="UniProtKB-UniRule"/>
</dbReference>
<evidence type="ECO:0000256" key="3">
    <source>
        <dbReference type="ARBA" id="ARBA00022490"/>
    </source>
</evidence>
<comment type="cofactor">
    <cofactor evidence="11">
        <name>K(+)</name>
        <dbReference type="ChEBI" id="CHEBI:29103"/>
    </cofactor>
    <text evidence="11">Binds 1 potassium ion per subunit.</text>
</comment>
<accession>A0A1I5S0R5</accession>
<feature type="domain" description="S-adenosylmethionine synthetase C-terminal" evidence="16">
    <location>
        <begin position="245"/>
        <end position="379"/>
    </location>
</feature>
<evidence type="ECO:0000256" key="6">
    <source>
        <dbReference type="ARBA" id="ARBA00022723"/>
    </source>
</evidence>
<dbReference type="Pfam" id="PF02773">
    <property type="entry name" value="S-AdoMet_synt_C"/>
    <property type="match status" value="1"/>
</dbReference>
<dbReference type="STRING" id="1079859.SAMN04515674_104346"/>
<feature type="binding site" description="in other chain" evidence="11">
    <location>
        <position position="282"/>
    </location>
    <ligand>
        <name>L-methionine</name>
        <dbReference type="ChEBI" id="CHEBI:57844"/>
        <note>ligand shared between two neighboring subunits</note>
    </ligand>
</feature>
<feature type="binding site" description="in other chain" evidence="11">
    <location>
        <position position="55"/>
    </location>
    <ligand>
        <name>L-methionine</name>
        <dbReference type="ChEBI" id="CHEBI:57844"/>
        <note>ligand shared between two neighboring subunits</note>
    </ligand>
</feature>
<comment type="cofactor">
    <cofactor evidence="11">
        <name>Mg(2+)</name>
        <dbReference type="ChEBI" id="CHEBI:18420"/>
    </cofactor>
    <text evidence="11">Binds 2 divalent ions per subunit.</text>
</comment>
<feature type="region of interest" description="Flexible loop" evidence="11">
    <location>
        <begin position="98"/>
        <end position="108"/>
    </location>
</feature>
<dbReference type="PROSITE" id="PS00377">
    <property type="entry name" value="ADOMET_SYNTHASE_2"/>
    <property type="match status" value="1"/>
</dbReference>
<dbReference type="InterPro" id="IPR022630">
    <property type="entry name" value="S-AdoMet_synt_C"/>
</dbReference>
<dbReference type="EC" id="2.5.1.6" evidence="11"/>
<keyword evidence="6 11" id="KW-0479">Metal-binding</keyword>
<sequence>MAYLFTSESVSEGHPDKVADQISDALIDNFMAFDPSSKVACETLVTTGQVVLAGEVKTNTYLDVQSIAREVIRKIGYTKSEYMFEANSCGILSAIHDQSADINQGVDRKNPEDQGAGDQGMMFGYATKETDNYMPLALDLAHSILQEMSAIRNNEPELIAYLRPDAKSQVTIEYSDDNQPQRIDTIVVSTQHDDFAEDEVMLAKIKSDVINIVIPRVKAKLTPELQALFNDQITYHINPTGKFVIGGPHGDTGLTGRKIIVDTYGGKGAHGGGAFSGKDPSKVDRSAAYATRHVAKNLVAAGVCDEILVQVSYAIGVAKPCGIYVNTYGTSKVNLTDGEIAKIVEKVFDMRPYFIEQRLKLRNPIYSETAAYGHMGRKNEVVTKTFKGPDGSTKQVEVELFTWEKLDYVDQVKAAFGL</sequence>
<dbReference type="OrthoDB" id="9801686at2"/>
<comment type="catalytic activity">
    <reaction evidence="11">
        <text>L-methionine + ATP + H2O = S-adenosyl-L-methionine + phosphate + diphosphate</text>
        <dbReference type="Rhea" id="RHEA:21080"/>
        <dbReference type="ChEBI" id="CHEBI:15377"/>
        <dbReference type="ChEBI" id="CHEBI:30616"/>
        <dbReference type="ChEBI" id="CHEBI:33019"/>
        <dbReference type="ChEBI" id="CHEBI:43474"/>
        <dbReference type="ChEBI" id="CHEBI:57844"/>
        <dbReference type="ChEBI" id="CHEBI:59789"/>
        <dbReference type="EC" id="2.5.1.6"/>
    </reaction>
</comment>
<keyword evidence="5 11" id="KW-0808">Transferase</keyword>
<feature type="binding site" description="in other chain" evidence="11">
    <location>
        <begin position="257"/>
        <end position="258"/>
    </location>
    <ligand>
        <name>ATP</name>
        <dbReference type="ChEBI" id="CHEBI:30616"/>
        <note>ligand shared between two neighboring subunits</note>
    </ligand>
</feature>
<evidence type="ECO:0000256" key="12">
    <source>
        <dbReference type="RuleBase" id="RU000542"/>
    </source>
</evidence>
<feature type="binding site" evidence="11">
    <location>
        <position position="274"/>
    </location>
    <ligand>
        <name>ATP</name>
        <dbReference type="ChEBI" id="CHEBI:30616"/>
        <note>ligand shared between two neighboring subunits</note>
    </ligand>
</feature>
<evidence type="ECO:0000256" key="2">
    <source>
        <dbReference type="ARBA" id="ARBA00009685"/>
    </source>
</evidence>
<dbReference type="PROSITE" id="PS00376">
    <property type="entry name" value="ADOMET_SYNTHASE_1"/>
    <property type="match status" value="1"/>
</dbReference>
<dbReference type="Pfam" id="PF00438">
    <property type="entry name" value="S-AdoMet_synt_N"/>
    <property type="match status" value="1"/>
</dbReference>
<dbReference type="GO" id="GO:0006556">
    <property type="term" value="P:S-adenosylmethionine biosynthetic process"/>
    <property type="evidence" value="ECO:0007669"/>
    <property type="project" value="UniProtKB-UniRule"/>
</dbReference>
<dbReference type="InterPro" id="IPR022636">
    <property type="entry name" value="S-AdoMet_synthetase_sfam"/>
</dbReference>
<dbReference type="SUPFAM" id="SSF55973">
    <property type="entry name" value="S-adenosylmethionine synthetase"/>
    <property type="match status" value="3"/>
</dbReference>
<feature type="domain" description="S-adenosylmethionine synthetase N-terminal" evidence="14">
    <location>
        <begin position="3"/>
        <end position="100"/>
    </location>
</feature>
<comment type="subcellular location">
    <subcellularLocation>
        <location evidence="11 12">Cytoplasm</location>
    </subcellularLocation>
</comment>
<dbReference type="CDD" id="cd18079">
    <property type="entry name" value="S-AdoMet_synt"/>
    <property type="match status" value="1"/>
</dbReference>
<evidence type="ECO:0000256" key="1">
    <source>
        <dbReference type="ARBA" id="ARBA00005224"/>
    </source>
</evidence>
<comment type="pathway">
    <text evidence="1 11">Amino-acid biosynthesis; S-adenosyl-L-methionine biosynthesis; S-adenosyl-L-methionine from L-methionine: step 1/1.</text>
</comment>
<proteinExistence type="inferred from homology"/>
<keyword evidence="3 11" id="KW-0963">Cytoplasm</keyword>
<evidence type="ECO:0000256" key="7">
    <source>
        <dbReference type="ARBA" id="ARBA00022741"/>
    </source>
</evidence>
<dbReference type="Pfam" id="PF02772">
    <property type="entry name" value="S-AdoMet_synt_M"/>
    <property type="match status" value="1"/>
</dbReference>
<evidence type="ECO:0000256" key="10">
    <source>
        <dbReference type="ARBA" id="ARBA00022958"/>
    </source>
</evidence>
<evidence type="ECO:0000256" key="13">
    <source>
        <dbReference type="RuleBase" id="RU004462"/>
    </source>
</evidence>
<protein>
    <recommendedName>
        <fullName evidence="11">S-adenosylmethionine synthase</fullName>
        <shortName evidence="11">AdoMet synthase</shortName>
        <ecNumber evidence="11">2.5.1.6</ecNumber>
    </recommendedName>
    <alternativeName>
        <fullName evidence="11">MAT</fullName>
    </alternativeName>
    <alternativeName>
        <fullName evidence="11">Methionine adenosyltransferase</fullName>
    </alternativeName>
</protein>
<keyword evidence="8 11" id="KW-0067">ATP-binding</keyword>
<dbReference type="HAMAP" id="MF_00086">
    <property type="entry name" value="S_AdoMet_synth1"/>
    <property type="match status" value="1"/>
</dbReference>
<dbReference type="InterPro" id="IPR002133">
    <property type="entry name" value="S-AdoMet_synthetase"/>
</dbReference>
<dbReference type="Gene3D" id="3.30.300.10">
    <property type="match status" value="3"/>
</dbReference>
<keyword evidence="18" id="KW-1185">Reference proteome</keyword>
<feature type="binding site" description="in other chain" evidence="11">
    <location>
        <begin position="165"/>
        <end position="167"/>
    </location>
    <ligand>
        <name>ATP</name>
        <dbReference type="ChEBI" id="CHEBI:30616"/>
        <note>ligand shared between two neighboring subunits</note>
    </ligand>
</feature>
<dbReference type="NCBIfam" id="TIGR01034">
    <property type="entry name" value="metK"/>
    <property type="match status" value="1"/>
</dbReference>
<keyword evidence="4 11" id="KW-0554">One-carbon metabolism</keyword>
<feature type="binding site" description="in other chain" evidence="11">
    <location>
        <begin position="242"/>
        <end position="243"/>
    </location>
    <ligand>
        <name>ATP</name>
        <dbReference type="ChEBI" id="CHEBI:30616"/>
        <note>ligand shared between two neighboring subunits</note>
    </ligand>
</feature>
<gene>
    <name evidence="11" type="primary">metK</name>
    <name evidence="17" type="ORF">SAMN04515674_104346</name>
</gene>
<dbReference type="RefSeq" id="WP_092015983.1">
    <property type="nucleotide sequence ID" value="NZ_FOXH01000004.1"/>
</dbReference>
<dbReference type="PIRSF" id="PIRSF000497">
    <property type="entry name" value="MAT"/>
    <property type="match status" value="1"/>
</dbReference>
<evidence type="ECO:0000313" key="17">
    <source>
        <dbReference type="EMBL" id="SFP64342.1"/>
    </source>
</evidence>
<keyword evidence="10 11" id="KW-0630">Potassium</keyword>
<keyword evidence="9 11" id="KW-0460">Magnesium</keyword>
<feature type="binding site" description="in other chain" evidence="11">
    <location>
        <position position="14"/>
    </location>
    <ligand>
        <name>ATP</name>
        <dbReference type="ChEBI" id="CHEBI:30616"/>
        <note>ligand shared between two neighboring subunits</note>
    </ligand>
</feature>
<evidence type="ECO:0000313" key="18">
    <source>
        <dbReference type="Proteomes" id="UP000199306"/>
    </source>
</evidence>
<feature type="domain" description="S-adenosylmethionine synthetase central" evidence="15">
    <location>
        <begin position="113"/>
        <end position="243"/>
    </location>
</feature>
<name>A0A1I5S0R5_9BACT</name>
<evidence type="ECO:0000259" key="15">
    <source>
        <dbReference type="Pfam" id="PF02772"/>
    </source>
</evidence>
<dbReference type="GO" id="GO:0005737">
    <property type="term" value="C:cytoplasm"/>
    <property type="evidence" value="ECO:0007669"/>
    <property type="project" value="UniProtKB-SubCell"/>
</dbReference>
<feature type="binding site" evidence="11">
    <location>
        <position position="42"/>
    </location>
    <ligand>
        <name>K(+)</name>
        <dbReference type="ChEBI" id="CHEBI:29103"/>
    </ligand>
</feature>
<evidence type="ECO:0000256" key="4">
    <source>
        <dbReference type="ARBA" id="ARBA00022563"/>
    </source>
</evidence>
<evidence type="ECO:0000259" key="16">
    <source>
        <dbReference type="Pfam" id="PF02773"/>
    </source>
</evidence>
<reference evidence="17 18" key="1">
    <citation type="submission" date="2016-10" db="EMBL/GenBank/DDBJ databases">
        <authorList>
            <person name="de Groot N.N."/>
        </authorList>
    </citation>
    <scope>NUCLEOTIDE SEQUENCE [LARGE SCALE GENOMIC DNA]</scope>
    <source>
        <strain evidence="18">E92,LMG 26720,CCM 7988</strain>
    </source>
</reference>
<organism evidence="17 18">
    <name type="scientific">Pseudarcicella hirudinis</name>
    <dbReference type="NCBI Taxonomy" id="1079859"/>
    <lineage>
        <taxon>Bacteria</taxon>
        <taxon>Pseudomonadati</taxon>
        <taxon>Bacteroidota</taxon>
        <taxon>Cytophagia</taxon>
        <taxon>Cytophagales</taxon>
        <taxon>Flectobacillaceae</taxon>
        <taxon>Pseudarcicella</taxon>
    </lineage>
</organism>
<dbReference type="GO" id="GO:0004478">
    <property type="term" value="F:methionine adenosyltransferase activity"/>
    <property type="evidence" value="ECO:0007669"/>
    <property type="project" value="UniProtKB-UniRule"/>
</dbReference>
<dbReference type="Proteomes" id="UP000199306">
    <property type="component" value="Unassembled WGS sequence"/>
</dbReference>
<dbReference type="GO" id="GO:0006730">
    <property type="term" value="P:one-carbon metabolic process"/>
    <property type="evidence" value="ECO:0007669"/>
    <property type="project" value="UniProtKB-KW"/>
</dbReference>
<dbReference type="PANTHER" id="PTHR11964">
    <property type="entry name" value="S-ADENOSYLMETHIONINE SYNTHETASE"/>
    <property type="match status" value="1"/>
</dbReference>